<proteinExistence type="predicted"/>
<keyword evidence="3" id="KW-1185">Reference proteome</keyword>
<dbReference type="Proteomes" id="UP000050454">
    <property type="component" value="Unassembled WGS sequence"/>
</dbReference>
<evidence type="ECO:0000256" key="1">
    <source>
        <dbReference type="SAM" id="SignalP"/>
    </source>
</evidence>
<accession>A0A0P7C777</accession>
<evidence type="ECO:0000313" key="2">
    <source>
        <dbReference type="EMBL" id="KPM48239.1"/>
    </source>
</evidence>
<gene>
    <name evidence="2" type="ORF">AFM12_06145</name>
</gene>
<dbReference type="AlphaFoldDB" id="A0A0P7C777"/>
<feature type="chain" id="PRO_5006136644" description="Secretion system C-terminal sorting domain-containing protein" evidence="1">
    <location>
        <begin position="24"/>
        <end position="127"/>
    </location>
</feature>
<sequence length="127" mass="14061">MRKQVKTIALALLAAMAFSTGYANETVETEGPKTYEVGMYFDHNSGLIKTFIEKEAGNSLTISFEDEKGNVLESTSVKKKEEKGMIAFDVNALPDGTYQLKLNDGQNKSVHSLEISRPKPVQVVKFQ</sequence>
<name>A0A0P7C777_9BACT</name>
<keyword evidence="1" id="KW-0732">Signal</keyword>
<dbReference type="OrthoDB" id="956622at2"/>
<dbReference type="EMBL" id="LGTQ01000006">
    <property type="protein sequence ID" value="KPM48239.1"/>
    <property type="molecule type" value="Genomic_DNA"/>
</dbReference>
<feature type="signal peptide" evidence="1">
    <location>
        <begin position="1"/>
        <end position="23"/>
    </location>
</feature>
<reference evidence="2 3" key="1">
    <citation type="submission" date="2015-07" db="EMBL/GenBank/DDBJ databases">
        <title>The draft genome sequence of Leadbetterella sp. JN14-9.</title>
        <authorList>
            <person name="Liu Y."/>
            <person name="Du J."/>
            <person name="Shao Z."/>
        </authorList>
    </citation>
    <scope>NUCLEOTIDE SEQUENCE [LARGE SCALE GENOMIC DNA]</scope>
    <source>
        <strain evidence="2 3">JN14-9</strain>
    </source>
</reference>
<protein>
    <recommendedName>
        <fullName evidence="4">Secretion system C-terminal sorting domain-containing protein</fullName>
    </recommendedName>
</protein>
<comment type="caution">
    <text evidence="2">The sequence shown here is derived from an EMBL/GenBank/DDBJ whole genome shotgun (WGS) entry which is preliminary data.</text>
</comment>
<evidence type="ECO:0000313" key="3">
    <source>
        <dbReference type="Proteomes" id="UP000050454"/>
    </source>
</evidence>
<dbReference type="RefSeq" id="WP_055145362.1">
    <property type="nucleotide sequence ID" value="NZ_CAKZPM010000034.1"/>
</dbReference>
<organism evidence="2 3">
    <name type="scientific">Jiulongibacter sediminis</name>
    <dbReference type="NCBI Taxonomy" id="1605367"/>
    <lineage>
        <taxon>Bacteria</taxon>
        <taxon>Pseudomonadati</taxon>
        <taxon>Bacteroidota</taxon>
        <taxon>Cytophagia</taxon>
        <taxon>Cytophagales</taxon>
        <taxon>Leadbetterellaceae</taxon>
        <taxon>Jiulongibacter</taxon>
    </lineage>
</organism>
<evidence type="ECO:0008006" key="4">
    <source>
        <dbReference type="Google" id="ProtNLM"/>
    </source>
</evidence>